<comment type="caution">
    <text evidence="1">The sequence shown here is derived from an EMBL/GenBank/DDBJ whole genome shotgun (WGS) entry which is preliminary data.</text>
</comment>
<dbReference type="CDD" id="cd16021">
    <property type="entry name" value="ALP_like"/>
    <property type="match status" value="1"/>
</dbReference>
<dbReference type="AlphaFoldDB" id="A0A7D9DH55"/>
<dbReference type="InterPro" id="IPR017850">
    <property type="entry name" value="Alkaline_phosphatase_core_sf"/>
</dbReference>
<dbReference type="EMBL" id="CACRXK020000589">
    <property type="protein sequence ID" value="CAB3983203.1"/>
    <property type="molecule type" value="Genomic_DNA"/>
</dbReference>
<dbReference type="SUPFAM" id="SSF53649">
    <property type="entry name" value="Alkaline phosphatase-like"/>
    <property type="match status" value="1"/>
</dbReference>
<dbReference type="FunFam" id="3.40.720.10:FF:000017">
    <property type="entry name" value="Predicted protein"/>
    <property type="match status" value="1"/>
</dbReference>
<proteinExistence type="predicted"/>
<dbReference type="PANTHER" id="PTHR10974:SF1">
    <property type="entry name" value="FI08016P-RELATED"/>
    <property type="match status" value="1"/>
</dbReference>
<accession>A0A7D9DH55</accession>
<sequence>MFRRIRTLINRHVLQHLTVRTVVGAIVVYCLIKSLKYGVLYYTNLERFFVKVENLDIVSGDFYCKSSITNHSCMLHTSNPLAICYNMGDKCYGFTYNIGPRTSTFKQGTTGKPKFTLGIATVYKNKFKDLLMLKETEDCAPIVERKHKDNSKASNKICNIPEIDPFDSTVMEMIKKVPPLVCKGEKNLTFYHNGKLMITPGGKSKVKKVNYKVIRLLSNSGQGFDIHKTGSLTPSNPVVTLNEEMIYAEIEKTDNDDVQKEFHMEINPREEVLHRVPKAKPGIPLNVMMVGLDSTSHAHFQRKLGPIYKYMKEELKSQMFDSYSILGDGTTVALIGMLVGRHFDELPEGRRGKFSARCLDRWPWIFKDMQAHGYATYYNEDEVFNGAITTRLKGFCKPPIDHYLLPFWYAALETYATTYQKVTGTISYIKGHCLGSQAIYNVSLNSIKSFFNAYPKKLKFGFHMNSDFCHHEDFNFISLVEEDLLKFLKYFKNEGILNNTILILFGDHGLRYGFVRSTVLGRMEERLPFLSITFPPWFEKTYPELYQNLKKNTEVLTTPFDLHATFQHMLSYPRGPEGLPHGKSLFTDIGWRTCEQAGIPFHFCPCVDWSEVEVDNEDVKNGALAVVEMMNERLTSNGVGTKCAKLELKRVISALLITSKVEEKKENINAGQRFTIIKTLEGGCMYQLQLETSPNNGVYESTVQLISGIPKVNQQLSRVNEYNDQSDCIRKTHPLLREFCFCHGASASKT</sequence>
<evidence type="ECO:0000313" key="2">
    <source>
        <dbReference type="Proteomes" id="UP001152795"/>
    </source>
</evidence>
<dbReference type="Gene3D" id="3.40.720.10">
    <property type="entry name" value="Alkaline Phosphatase, subunit A"/>
    <property type="match status" value="1"/>
</dbReference>
<dbReference type="OrthoDB" id="5970030at2759"/>
<dbReference type="Proteomes" id="UP001152795">
    <property type="component" value="Unassembled WGS sequence"/>
</dbReference>
<gene>
    <name evidence="1" type="ORF">PACLA_8A049820</name>
</gene>
<keyword evidence="2" id="KW-1185">Reference proteome</keyword>
<dbReference type="PANTHER" id="PTHR10974">
    <property type="entry name" value="FI08016P-RELATED"/>
    <property type="match status" value="1"/>
</dbReference>
<evidence type="ECO:0000313" key="1">
    <source>
        <dbReference type="EMBL" id="CAB3983203.1"/>
    </source>
</evidence>
<name>A0A7D9DH55_PARCT</name>
<reference evidence="1" key="1">
    <citation type="submission" date="2020-04" db="EMBL/GenBank/DDBJ databases">
        <authorList>
            <person name="Alioto T."/>
            <person name="Alioto T."/>
            <person name="Gomez Garrido J."/>
        </authorList>
    </citation>
    <scope>NUCLEOTIDE SEQUENCE</scope>
    <source>
        <strain evidence="1">A484AB</strain>
    </source>
</reference>
<dbReference type="Pfam" id="PF02995">
    <property type="entry name" value="DUF229"/>
    <property type="match status" value="1"/>
</dbReference>
<dbReference type="InterPro" id="IPR004245">
    <property type="entry name" value="DUF229"/>
</dbReference>
<organism evidence="1 2">
    <name type="scientific">Paramuricea clavata</name>
    <name type="common">Red gorgonian</name>
    <name type="synonym">Violescent sea-whip</name>
    <dbReference type="NCBI Taxonomy" id="317549"/>
    <lineage>
        <taxon>Eukaryota</taxon>
        <taxon>Metazoa</taxon>
        <taxon>Cnidaria</taxon>
        <taxon>Anthozoa</taxon>
        <taxon>Octocorallia</taxon>
        <taxon>Malacalcyonacea</taxon>
        <taxon>Plexauridae</taxon>
        <taxon>Paramuricea</taxon>
    </lineage>
</organism>
<protein>
    <submittedName>
        <fullName evidence="1">Uncharacterized protein LOC110252137 isoform X1</fullName>
    </submittedName>
</protein>
<dbReference type="GO" id="GO:0005615">
    <property type="term" value="C:extracellular space"/>
    <property type="evidence" value="ECO:0007669"/>
    <property type="project" value="TreeGrafter"/>
</dbReference>